<dbReference type="Proteomes" id="UP000243217">
    <property type="component" value="Unassembled WGS sequence"/>
</dbReference>
<protein>
    <submittedName>
        <fullName evidence="2">Uncharacterized protein</fullName>
    </submittedName>
</protein>
<comment type="caution">
    <text evidence="2">The sequence shown here is derived from an EMBL/GenBank/DDBJ whole genome shotgun (WGS) entry which is preliminary data.</text>
</comment>
<sequence length="211" mass="24416">MFVSSCTVAILRHEVEALQAQLNAKTMECAQLYRKMDLLQQVTLDQSTEIKNLKVKAAHLDITHNHTINQLYNQLSILRTEKMDQEVPYTDLKVKMVCDRKKYEQAKIHFDQEINCMRQQMSSLSESYTQHLETCCLKDSDNFIFSHETKDEPNLVQCTVDSDQIVLYFRLVNDLSAKFDTVQSNGVVKARDLLTRNAQKYINCVGKVLCE</sequence>
<accession>A0A1V9ZZW0</accession>
<keyword evidence="3" id="KW-1185">Reference proteome</keyword>
<evidence type="ECO:0000256" key="1">
    <source>
        <dbReference type="SAM" id="Coils"/>
    </source>
</evidence>
<keyword evidence="1" id="KW-0175">Coiled coil</keyword>
<name>A0A1V9ZZW0_9STRA</name>
<evidence type="ECO:0000313" key="2">
    <source>
        <dbReference type="EMBL" id="OQS03572.1"/>
    </source>
</evidence>
<proteinExistence type="predicted"/>
<dbReference type="AlphaFoldDB" id="A0A1V9ZZW0"/>
<evidence type="ECO:0000313" key="3">
    <source>
        <dbReference type="Proteomes" id="UP000243217"/>
    </source>
</evidence>
<reference evidence="2 3" key="1">
    <citation type="journal article" date="2014" name="Genome Biol. Evol.">
        <title>The secreted proteins of Achlya hypogyna and Thraustotheca clavata identify the ancestral oomycete secretome and reveal gene acquisitions by horizontal gene transfer.</title>
        <authorList>
            <person name="Misner I."/>
            <person name="Blouin N."/>
            <person name="Leonard G."/>
            <person name="Richards T.A."/>
            <person name="Lane C.E."/>
        </authorList>
    </citation>
    <scope>NUCLEOTIDE SEQUENCE [LARGE SCALE GENOMIC DNA]</scope>
    <source>
        <strain evidence="2 3">ATCC 34112</strain>
    </source>
</reference>
<feature type="coiled-coil region" evidence="1">
    <location>
        <begin position="8"/>
        <end position="35"/>
    </location>
</feature>
<organism evidence="2 3">
    <name type="scientific">Thraustotheca clavata</name>
    <dbReference type="NCBI Taxonomy" id="74557"/>
    <lineage>
        <taxon>Eukaryota</taxon>
        <taxon>Sar</taxon>
        <taxon>Stramenopiles</taxon>
        <taxon>Oomycota</taxon>
        <taxon>Saprolegniomycetes</taxon>
        <taxon>Saprolegniales</taxon>
        <taxon>Achlyaceae</taxon>
        <taxon>Thraustotheca</taxon>
    </lineage>
</organism>
<dbReference type="EMBL" id="JNBS01000841">
    <property type="protein sequence ID" value="OQS03572.1"/>
    <property type="molecule type" value="Genomic_DNA"/>
</dbReference>
<gene>
    <name evidence="2" type="ORF">THRCLA_21129</name>
</gene>